<keyword evidence="5" id="KW-1185">Reference proteome</keyword>
<protein>
    <submittedName>
        <fullName evidence="4">Cytochrome b5-like Heme/Steroid binding domain protein</fullName>
    </submittedName>
</protein>
<feature type="transmembrane region" description="Helical" evidence="2">
    <location>
        <begin position="12"/>
        <end position="28"/>
    </location>
</feature>
<proteinExistence type="inferred from homology"/>
<dbReference type="PANTHER" id="PTHR10281:SF76">
    <property type="entry name" value="CALCUTTA CUP-RELATED"/>
    <property type="match status" value="1"/>
</dbReference>
<accession>A0A0D8Y223</accession>
<evidence type="ECO:0000313" key="4">
    <source>
        <dbReference type="EMBL" id="KJH48646.1"/>
    </source>
</evidence>
<sequence>MDFATVFEMTSFDWVLLVLLVVLFWRWLRRRGESDVKPPSPYIVPPLPKCDMTLKELRVYDGVHDDHILFALNGTVNSFKSIMVRSMIGPPMNKIKIYDVSRGRNFYGPGGPYSALAGRDATRPLSTMDMEDIKEDWDDHEDLTNDQKV</sequence>
<dbReference type="GO" id="GO:0016020">
    <property type="term" value="C:membrane"/>
    <property type="evidence" value="ECO:0007669"/>
    <property type="project" value="TreeGrafter"/>
</dbReference>
<dbReference type="Pfam" id="PF00173">
    <property type="entry name" value="Cyt-b5"/>
    <property type="match status" value="1"/>
</dbReference>
<dbReference type="SUPFAM" id="SSF55856">
    <property type="entry name" value="Cytochrome b5-like heme/steroid binding domain"/>
    <property type="match status" value="1"/>
</dbReference>
<comment type="similarity">
    <text evidence="1">Belongs to the cytochrome b5 family. MAPR subfamily.</text>
</comment>
<evidence type="ECO:0000256" key="2">
    <source>
        <dbReference type="SAM" id="Phobius"/>
    </source>
</evidence>
<keyword evidence="2" id="KW-0812">Transmembrane</keyword>
<reference evidence="4 5" key="1">
    <citation type="submission" date="2013-11" db="EMBL/GenBank/DDBJ databases">
        <title>Draft genome of the bovine lungworm Dictyocaulus viviparus.</title>
        <authorList>
            <person name="Mitreva M."/>
        </authorList>
    </citation>
    <scope>NUCLEOTIDE SEQUENCE [LARGE SCALE GENOMIC DNA]</scope>
    <source>
        <strain evidence="4 5">HannoverDv2000</strain>
    </source>
</reference>
<keyword evidence="2" id="KW-1133">Transmembrane helix</keyword>
<evidence type="ECO:0000259" key="3">
    <source>
        <dbReference type="Pfam" id="PF00173"/>
    </source>
</evidence>
<dbReference type="AlphaFoldDB" id="A0A0D8Y223"/>
<dbReference type="PANTHER" id="PTHR10281">
    <property type="entry name" value="MEMBRANE-ASSOCIATED PROGESTERONE RECEPTOR COMPONENT-RELATED"/>
    <property type="match status" value="1"/>
</dbReference>
<dbReference type="STRING" id="29172.A0A0D8Y223"/>
<feature type="domain" description="Cytochrome b5 heme-binding" evidence="3">
    <location>
        <begin position="95"/>
        <end position="129"/>
    </location>
</feature>
<evidence type="ECO:0000313" key="5">
    <source>
        <dbReference type="Proteomes" id="UP000053766"/>
    </source>
</evidence>
<dbReference type="Gene3D" id="3.10.120.10">
    <property type="entry name" value="Cytochrome b5-like heme/steroid binding domain"/>
    <property type="match status" value="1"/>
</dbReference>
<dbReference type="GO" id="GO:0012505">
    <property type="term" value="C:endomembrane system"/>
    <property type="evidence" value="ECO:0007669"/>
    <property type="project" value="TreeGrafter"/>
</dbReference>
<gene>
    <name evidence="4" type="ORF">DICVIV_05205</name>
</gene>
<organism evidence="4 5">
    <name type="scientific">Dictyocaulus viviparus</name>
    <name type="common">Bovine lungworm</name>
    <dbReference type="NCBI Taxonomy" id="29172"/>
    <lineage>
        <taxon>Eukaryota</taxon>
        <taxon>Metazoa</taxon>
        <taxon>Ecdysozoa</taxon>
        <taxon>Nematoda</taxon>
        <taxon>Chromadorea</taxon>
        <taxon>Rhabditida</taxon>
        <taxon>Rhabditina</taxon>
        <taxon>Rhabditomorpha</taxon>
        <taxon>Strongyloidea</taxon>
        <taxon>Metastrongylidae</taxon>
        <taxon>Dictyocaulus</taxon>
    </lineage>
</organism>
<dbReference type="InterPro" id="IPR050577">
    <property type="entry name" value="MAPR/NEUFC/NENF-like"/>
</dbReference>
<evidence type="ECO:0000256" key="1">
    <source>
        <dbReference type="ARBA" id="ARBA00038357"/>
    </source>
</evidence>
<dbReference type="InterPro" id="IPR001199">
    <property type="entry name" value="Cyt_B5-like_heme/steroid-bd"/>
</dbReference>
<dbReference type="Proteomes" id="UP000053766">
    <property type="component" value="Unassembled WGS sequence"/>
</dbReference>
<dbReference type="OrthoDB" id="547796at2759"/>
<dbReference type="EMBL" id="KN716260">
    <property type="protein sequence ID" value="KJH48646.1"/>
    <property type="molecule type" value="Genomic_DNA"/>
</dbReference>
<keyword evidence="2" id="KW-0472">Membrane</keyword>
<name>A0A0D8Y223_DICVI</name>
<dbReference type="InterPro" id="IPR036400">
    <property type="entry name" value="Cyt_B5-like_heme/steroid_sf"/>
</dbReference>
<reference evidence="5" key="2">
    <citation type="journal article" date="2016" name="Sci. Rep.">
        <title>Dictyocaulus viviparus genome, variome and transcriptome elucidate lungworm biology and support future intervention.</title>
        <authorList>
            <person name="McNulty S.N."/>
            <person name="Strube C."/>
            <person name="Rosa B.A."/>
            <person name="Martin J.C."/>
            <person name="Tyagi R."/>
            <person name="Choi Y.J."/>
            <person name="Wang Q."/>
            <person name="Hallsworth Pepin K."/>
            <person name="Zhang X."/>
            <person name="Ozersky P."/>
            <person name="Wilson R.K."/>
            <person name="Sternberg P.W."/>
            <person name="Gasser R.B."/>
            <person name="Mitreva M."/>
        </authorList>
    </citation>
    <scope>NUCLEOTIDE SEQUENCE [LARGE SCALE GENOMIC DNA]</scope>
    <source>
        <strain evidence="5">HannoverDv2000</strain>
    </source>
</reference>